<feature type="transmembrane region" description="Helical" evidence="6">
    <location>
        <begin position="266"/>
        <end position="285"/>
    </location>
</feature>
<keyword evidence="2 6" id="KW-0812">Transmembrane</keyword>
<feature type="region of interest" description="Disordered" evidence="5">
    <location>
        <begin position="1"/>
        <end position="36"/>
    </location>
</feature>
<keyword evidence="4 6" id="KW-0472">Membrane</keyword>
<keyword evidence="3 6" id="KW-1133">Transmembrane helix</keyword>
<feature type="transmembrane region" description="Helical" evidence="6">
    <location>
        <begin position="157"/>
        <end position="177"/>
    </location>
</feature>
<dbReference type="PANTHER" id="PTHR22950:SF703">
    <property type="entry name" value="AMINO ACID TRANSPORTER TRANSMEMBRANE DOMAIN-CONTAINING PROTEIN"/>
    <property type="match status" value="1"/>
</dbReference>
<dbReference type="InterPro" id="IPR013057">
    <property type="entry name" value="AA_transpt_TM"/>
</dbReference>
<evidence type="ECO:0000256" key="3">
    <source>
        <dbReference type="ARBA" id="ARBA00022989"/>
    </source>
</evidence>
<protein>
    <recommendedName>
        <fullName evidence="7">Amino acid transporter transmembrane domain-containing protein</fullName>
    </recommendedName>
</protein>
<dbReference type="GO" id="GO:0015179">
    <property type="term" value="F:L-amino acid transmembrane transporter activity"/>
    <property type="evidence" value="ECO:0007669"/>
    <property type="project" value="TreeGrafter"/>
</dbReference>
<name>A0A7S4SZJ8_9DINO</name>
<evidence type="ECO:0000313" key="8">
    <source>
        <dbReference type="EMBL" id="CAE4658951.1"/>
    </source>
</evidence>
<feature type="domain" description="Amino acid transporter transmembrane" evidence="7">
    <location>
        <begin position="56"/>
        <end position="438"/>
    </location>
</feature>
<dbReference type="AlphaFoldDB" id="A0A7S4SZJ8"/>
<evidence type="ECO:0000256" key="5">
    <source>
        <dbReference type="SAM" id="MobiDB-lite"/>
    </source>
</evidence>
<evidence type="ECO:0000256" key="2">
    <source>
        <dbReference type="ARBA" id="ARBA00022692"/>
    </source>
</evidence>
<evidence type="ECO:0000256" key="1">
    <source>
        <dbReference type="ARBA" id="ARBA00004141"/>
    </source>
</evidence>
<proteinExistence type="predicted"/>
<evidence type="ECO:0000256" key="6">
    <source>
        <dbReference type="SAM" id="Phobius"/>
    </source>
</evidence>
<comment type="subcellular location">
    <subcellularLocation>
        <location evidence="1">Membrane</location>
        <topology evidence="1">Multi-pass membrane protein</topology>
    </subcellularLocation>
</comment>
<organism evidence="8">
    <name type="scientific">Alexandrium monilatum</name>
    <dbReference type="NCBI Taxonomy" id="311494"/>
    <lineage>
        <taxon>Eukaryota</taxon>
        <taxon>Sar</taxon>
        <taxon>Alveolata</taxon>
        <taxon>Dinophyceae</taxon>
        <taxon>Gonyaulacales</taxon>
        <taxon>Pyrocystaceae</taxon>
        <taxon>Alexandrium</taxon>
    </lineage>
</organism>
<dbReference type="Pfam" id="PF01490">
    <property type="entry name" value="Aa_trans"/>
    <property type="match status" value="1"/>
</dbReference>
<dbReference type="GO" id="GO:0005774">
    <property type="term" value="C:vacuolar membrane"/>
    <property type="evidence" value="ECO:0007669"/>
    <property type="project" value="TreeGrafter"/>
</dbReference>
<feature type="transmembrane region" description="Helical" evidence="6">
    <location>
        <begin position="365"/>
        <end position="382"/>
    </location>
</feature>
<dbReference type="PANTHER" id="PTHR22950">
    <property type="entry name" value="AMINO ACID TRANSPORTER"/>
    <property type="match status" value="1"/>
</dbReference>
<evidence type="ECO:0000256" key="4">
    <source>
        <dbReference type="ARBA" id="ARBA00023136"/>
    </source>
</evidence>
<gene>
    <name evidence="8" type="ORF">AMON00008_LOCUS58479</name>
</gene>
<feature type="transmembrane region" description="Helical" evidence="6">
    <location>
        <begin position="305"/>
        <end position="329"/>
    </location>
</feature>
<evidence type="ECO:0000259" key="7">
    <source>
        <dbReference type="Pfam" id="PF01490"/>
    </source>
</evidence>
<accession>A0A7S4SZJ8</accession>
<feature type="transmembrane region" description="Helical" evidence="6">
    <location>
        <begin position="111"/>
        <end position="137"/>
    </location>
</feature>
<dbReference type="EMBL" id="HBNR01081765">
    <property type="protein sequence ID" value="CAE4658951.1"/>
    <property type="molecule type" value="Transcribed_RNA"/>
</dbReference>
<reference evidence="8" key="1">
    <citation type="submission" date="2021-01" db="EMBL/GenBank/DDBJ databases">
        <authorList>
            <person name="Corre E."/>
            <person name="Pelletier E."/>
            <person name="Niang G."/>
            <person name="Scheremetjew M."/>
            <person name="Finn R."/>
            <person name="Kale V."/>
            <person name="Holt S."/>
            <person name="Cochrane G."/>
            <person name="Meng A."/>
            <person name="Brown T."/>
            <person name="Cohen L."/>
        </authorList>
    </citation>
    <scope>NUCLEOTIDE SEQUENCE</scope>
    <source>
        <strain evidence="8">CCMP3105</strain>
    </source>
</reference>
<feature type="transmembrane region" description="Helical" evidence="6">
    <location>
        <begin position="69"/>
        <end position="90"/>
    </location>
</feature>
<feature type="compositionally biased region" description="Low complexity" evidence="5">
    <location>
        <begin position="1"/>
        <end position="16"/>
    </location>
</feature>
<feature type="transmembrane region" description="Helical" evidence="6">
    <location>
        <begin position="388"/>
        <end position="409"/>
    </location>
</feature>
<feature type="transmembrane region" description="Helical" evidence="6">
    <location>
        <begin position="416"/>
        <end position="438"/>
    </location>
</feature>
<sequence>MTGDSTDDGGTSDSGSGSNGRDGPGRTPQEQPAQRNPAWHFTVVTSAFTLATAYSPYTLGAAGWGLGSAFWAYSIGATWWSGVLIGRCVLDGRKRGVPSTYPEMMRDAFGLPGFCFAAVMQVATYYMLCVALLVNIANWLLLMQAIVRPEAPAPGGAPLRLCLWQWIIVAGCVATLLAQVKTFRSVMPLAVVSAVSTLARQGILYYQIGSQDLLSRCAPSFGGVTPQSAFNSLATTGFLFGGHGIFPEEMRELRRPESFFKALHWAYAIMVAVYLTNAYVAYAVWGDWVAGDVQFNWPLNRATLASAILSCVWALIGMAMSHVMMLSLVEQRIEACWRARASSEVAPPPCSAAVVRLARFSLRAAVVWSEVFFAVMLSGAGIENIQALVGALGFPALTYYAPFAAYWRLLAKRESAWLQVGFLLVGLSGTCLMIFGVYSSLAGIAEDMRTYSLFDTSKCSSSAILNVSSCSNPCHSAYGDGATCIAA</sequence>